<dbReference type="Proteomes" id="UP000078343">
    <property type="component" value="Unassembled WGS sequence"/>
</dbReference>
<feature type="region of interest" description="Disordered" evidence="1">
    <location>
        <begin position="202"/>
        <end position="238"/>
    </location>
</feature>
<evidence type="ECO:0000256" key="1">
    <source>
        <dbReference type="SAM" id="MobiDB-lite"/>
    </source>
</evidence>
<accession>A0A179A021</accession>
<dbReference type="RefSeq" id="XP_018698323.1">
    <property type="nucleotide sequence ID" value="XM_018832444.1"/>
</dbReference>
<name>A0A179A021_9EURO</name>
<dbReference type="EMBL" id="LVYI01000001">
    <property type="protein sequence ID" value="OAP64956.1"/>
    <property type="molecule type" value="Genomic_DNA"/>
</dbReference>
<organism evidence="2 3">
    <name type="scientific">Fonsecaea erecta</name>
    <dbReference type="NCBI Taxonomy" id="1367422"/>
    <lineage>
        <taxon>Eukaryota</taxon>
        <taxon>Fungi</taxon>
        <taxon>Dikarya</taxon>
        <taxon>Ascomycota</taxon>
        <taxon>Pezizomycotina</taxon>
        <taxon>Eurotiomycetes</taxon>
        <taxon>Chaetothyriomycetidae</taxon>
        <taxon>Chaetothyriales</taxon>
        <taxon>Herpotrichiellaceae</taxon>
        <taxon>Fonsecaea</taxon>
    </lineage>
</organism>
<evidence type="ECO:0000313" key="2">
    <source>
        <dbReference type="EMBL" id="OAP64956.1"/>
    </source>
</evidence>
<feature type="region of interest" description="Disordered" evidence="1">
    <location>
        <begin position="1"/>
        <end position="29"/>
    </location>
</feature>
<proteinExistence type="predicted"/>
<sequence length="355" mass="40476">MASFLEATWSDSTVASSSFSNPEPSGPTVLARTKHQPNGLKFVSTPALAPTVCHNCTPTATLPNHERFSLEGWISTFSKVGLHSFLHKVYDMETTSWYYILYYQGDIARSTLSDEGRQFLETVHPRNLVFEKTSLQEGRRGEMRVEFWPTSSRGLLSCHYRCLWRIPAADLKMWEDGDDGERGHMFRDSGYNSDYTGHFKKGDLKESRGGGGIRGTESGQHNALNYEDEEEKGGEDEDMGLDTDQVDGKHSSSIERAFPVALRAILWGRPSLTGEYYTTCTRDSAEYLFRWEVENDAAKIRAIRLARRKAECSDRSEEGLVSTRREQQLVQLLDDVVVRHPFQYSNLKETLWRYL</sequence>
<reference evidence="2 3" key="1">
    <citation type="submission" date="2016-04" db="EMBL/GenBank/DDBJ databases">
        <title>Draft genome of Fonsecaea erecta CBS 125763.</title>
        <authorList>
            <person name="Weiss V.A."/>
            <person name="Vicente V.A."/>
            <person name="Raittz R.T."/>
            <person name="Moreno L.F."/>
            <person name="De Souza E.M."/>
            <person name="Pedrosa F.O."/>
            <person name="Steffens M.B."/>
            <person name="Faoro H."/>
            <person name="Tadra-Sfeir M.Z."/>
            <person name="Najafzadeh M.J."/>
            <person name="Felipe M.S."/>
            <person name="Teixeira M."/>
            <person name="Sun J."/>
            <person name="Xi L."/>
            <person name="Gomes R."/>
            <person name="De Azevedo C.M."/>
            <person name="Salgado C.G."/>
            <person name="Da Silva M.B."/>
            <person name="Nascimento M.F."/>
            <person name="Queiroz-Telles F."/>
            <person name="Attili D.S."/>
            <person name="Gorbushina A."/>
        </authorList>
    </citation>
    <scope>NUCLEOTIDE SEQUENCE [LARGE SCALE GENOMIC DNA]</scope>
    <source>
        <strain evidence="2 3">CBS 125763</strain>
    </source>
</reference>
<protein>
    <submittedName>
        <fullName evidence="2">Uncharacterized protein</fullName>
    </submittedName>
</protein>
<dbReference type="AlphaFoldDB" id="A0A179A021"/>
<evidence type="ECO:0000313" key="3">
    <source>
        <dbReference type="Proteomes" id="UP000078343"/>
    </source>
</evidence>
<feature type="compositionally biased region" description="Polar residues" evidence="1">
    <location>
        <begin position="9"/>
        <end position="23"/>
    </location>
</feature>
<gene>
    <name evidence="2" type="ORF">AYL99_00928</name>
</gene>
<feature type="compositionally biased region" description="Acidic residues" evidence="1">
    <location>
        <begin position="226"/>
        <end position="238"/>
    </location>
</feature>
<comment type="caution">
    <text evidence="2">The sequence shown here is derived from an EMBL/GenBank/DDBJ whole genome shotgun (WGS) entry which is preliminary data.</text>
</comment>
<keyword evidence="3" id="KW-1185">Reference proteome</keyword>
<dbReference type="GeneID" id="30005098"/>
<dbReference type="OrthoDB" id="4152166at2759"/>